<reference evidence="1" key="1">
    <citation type="submission" date="2021-02" db="EMBL/GenBank/DDBJ databases">
        <title>First Annotated Genome of the Yellow-green Alga Tribonema minus.</title>
        <authorList>
            <person name="Mahan K.M."/>
        </authorList>
    </citation>
    <scope>NUCLEOTIDE SEQUENCE</scope>
    <source>
        <strain evidence="1">UTEX B ZZ1240</strain>
    </source>
</reference>
<evidence type="ECO:0000313" key="2">
    <source>
        <dbReference type="Proteomes" id="UP000664859"/>
    </source>
</evidence>
<gene>
    <name evidence="1" type="ORF">JKP88DRAFT_308986</name>
</gene>
<dbReference type="Pfam" id="PF19114">
    <property type="entry name" value="EsV_1_7_cys"/>
    <property type="match status" value="2"/>
</dbReference>
<organism evidence="1 2">
    <name type="scientific">Tribonema minus</name>
    <dbReference type="NCBI Taxonomy" id="303371"/>
    <lineage>
        <taxon>Eukaryota</taxon>
        <taxon>Sar</taxon>
        <taxon>Stramenopiles</taxon>
        <taxon>Ochrophyta</taxon>
        <taxon>PX clade</taxon>
        <taxon>Xanthophyceae</taxon>
        <taxon>Tribonematales</taxon>
        <taxon>Tribonemataceae</taxon>
        <taxon>Tribonema</taxon>
    </lineage>
</organism>
<comment type="caution">
    <text evidence="1">The sequence shown here is derived from an EMBL/GenBank/DDBJ whole genome shotgun (WGS) entry which is preliminary data.</text>
</comment>
<dbReference type="EMBL" id="JAFCMP010000105">
    <property type="protein sequence ID" value="KAG5186715.1"/>
    <property type="molecule type" value="Genomic_DNA"/>
</dbReference>
<proteinExistence type="predicted"/>
<dbReference type="Proteomes" id="UP000664859">
    <property type="component" value="Unassembled WGS sequence"/>
</dbReference>
<accession>A0A836CHG1</accession>
<dbReference type="InterPro" id="IPR043822">
    <property type="entry name" value="EsV_1_7_cys"/>
</dbReference>
<name>A0A836CHG1_9STRA</name>
<evidence type="ECO:0000313" key="1">
    <source>
        <dbReference type="EMBL" id="KAG5186715.1"/>
    </source>
</evidence>
<dbReference type="AlphaFoldDB" id="A0A836CHG1"/>
<sequence length="185" mass="20684">MAESSGAAAAAVAALAAAVEHKVVAPEDLNLDVKSILSRFFDHTMSFIRIGSEAESTLVSKDTIIATFIATDDVAKVLNAEDMAARSKRTRRPRNEQGEIVHRQCQFEDCKKRPSFAKEGELAKFCGQHRRDGDIDVAHKRRCEYPGPEKCNKHPGYGFRHQKARFCRYANSMGKCTEQLPRNML</sequence>
<dbReference type="SMART" id="SM01425">
    <property type="entry name" value="EsV_1_7"/>
    <property type="match status" value="1"/>
</dbReference>
<protein>
    <submittedName>
        <fullName evidence="1">Uncharacterized protein</fullName>
    </submittedName>
</protein>
<keyword evidence="2" id="KW-1185">Reference proteome</keyword>